<dbReference type="AlphaFoldDB" id="A0A0S2DJA4"/>
<accession>A0A0S2DJA4</accession>
<dbReference type="EMBL" id="CP013140">
    <property type="protein sequence ID" value="ALN58596.1"/>
    <property type="molecule type" value="Genomic_DNA"/>
</dbReference>
<dbReference type="KEGG" id="lez:GLE_3250"/>
<evidence type="ECO:0000313" key="2">
    <source>
        <dbReference type="EMBL" id="ALN58596.1"/>
    </source>
</evidence>
<name>A0A0S2DJA4_LYSEN</name>
<gene>
    <name evidence="2" type="ORF">GLE_3250</name>
</gene>
<feature type="compositionally biased region" description="Basic residues" evidence="1">
    <location>
        <begin position="1"/>
        <end position="10"/>
    </location>
</feature>
<evidence type="ECO:0000313" key="3">
    <source>
        <dbReference type="Proteomes" id="UP000061569"/>
    </source>
</evidence>
<dbReference type="Proteomes" id="UP000061569">
    <property type="component" value="Chromosome"/>
</dbReference>
<evidence type="ECO:0000256" key="1">
    <source>
        <dbReference type="SAM" id="MobiDB-lite"/>
    </source>
</evidence>
<dbReference type="PATRIC" id="fig|69.6.peg.3204"/>
<sequence>MRNRYRRRRTVPALRPGVSAIAGRRRDRDSPRARPAAPLCAGRESR</sequence>
<protein>
    <submittedName>
        <fullName evidence="2">Uncharacterized protein</fullName>
    </submittedName>
</protein>
<organism evidence="2 3">
    <name type="scientific">Lysobacter enzymogenes</name>
    <dbReference type="NCBI Taxonomy" id="69"/>
    <lineage>
        <taxon>Bacteria</taxon>
        <taxon>Pseudomonadati</taxon>
        <taxon>Pseudomonadota</taxon>
        <taxon>Gammaproteobacteria</taxon>
        <taxon>Lysobacterales</taxon>
        <taxon>Lysobacteraceae</taxon>
        <taxon>Lysobacter</taxon>
    </lineage>
</organism>
<dbReference type="STRING" id="69.GLE_3250"/>
<reference evidence="2 3" key="1">
    <citation type="submission" date="2015-11" db="EMBL/GenBank/DDBJ databases">
        <title>Genome sequences of Lysobacter enzymogenes strain C3 and Lysobacter antibioticus ATCC 29479.</title>
        <authorList>
            <person name="Kobayashi D.Y."/>
        </authorList>
    </citation>
    <scope>NUCLEOTIDE SEQUENCE [LARGE SCALE GENOMIC DNA]</scope>
    <source>
        <strain evidence="2 3">C3</strain>
    </source>
</reference>
<proteinExistence type="predicted"/>
<feature type="region of interest" description="Disordered" evidence="1">
    <location>
        <begin position="1"/>
        <end position="46"/>
    </location>
</feature>